<reference evidence="4" key="1">
    <citation type="submission" date="2016-04" db="EMBL/GenBank/DDBJ databases">
        <title>Comparative genomics of biotechnologically important yeasts.</title>
        <authorList>
            <consortium name="DOE Joint Genome Institute"/>
            <person name="Riley R."/>
            <person name="Haridas S."/>
            <person name="Wolfe K.H."/>
            <person name="Lopes M.R."/>
            <person name="Hittinger C.T."/>
            <person name="Goker M."/>
            <person name="Salamov A."/>
            <person name="Wisecaver J."/>
            <person name="Long T.M."/>
            <person name="Aerts A.L."/>
            <person name="Barry K."/>
            <person name="Choi C."/>
            <person name="Clum A."/>
            <person name="Coughlan A.Y."/>
            <person name="Deshpande S."/>
            <person name="Douglass A.P."/>
            <person name="Hanson S.J."/>
            <person name="Klenk H.-P."/>
            <person name="Labutti K."/>
            <person name="Lapidus A."/>
            <person name="Lindquist E."/>
            <person name="Lipzen A."/>
            <person name="Meier-Kolthoff J.P."/>
            <person name="Ohm R.A."/>
            <person name="Otillar R.P."/>
            <person name="Pangilinan J."/>
            <person name="Peng Y."/>
            <person name="Rokas A."/>
            <person name="Rosa C.A."/>
            <person name="Scheuner C."/>
            <person name="Sibirny A.A."/>
            <person name="Slot J.C."/>
            <person name="Stielow J.B."/>
            <person name="Sun H."/>
            <person name="Kurtzman C.P."/>
            <person name="Blackwell M."/>
            <person name="Grigoriev I.V."/>
            <person name="Jeffries T.W."/>
        </authorList>
    </citation>
    <scope>NUCLEOTIDE SEQUENCE [LARGE SCALE GENOMIC DNA]</scope>
    <source>
        <strain evidence="4">NRRL YB-2248</strain>
    </source>
</reference>
<proteinExistence type="predicted"/>
<keyword evidence="4" id="KW-1185">Reference proteome</keyword>
<feature type="region of interest" description="Disordered" evidence="2">
    <location>
        <begin position="469"/>
        <end position="489"/>
    </location>
</feature>
<name>A0A1E4SYF5_9ASCO</name>
<dbReference type="EMBL" id="KV453856">
    <property type="protein sequence ID" value="ODV84518.1"/>
    <property type="molecule type" value="Genomic_DNA"/>
</dbReference>
<accession>A0A1E4SYF5</accession>
<dbReference type="AlphaFoldDB" id="A0A1E4SYF5"/>
<evidence type="ECO:0000256" key="2">
    <source>
        <dbReference type="SAM" id="MobiDB-lite"/>
    </source>
</evidence>
<protein>
    <submittedName>
        <fullName evidence="3">Uncharacterized protein</fullName>
    </submittedName>
</protein>
<sequence>MILVSGFRRVGAQIAKQNIKNVRNVRQNIIMMGLLPRCRMNHSSSPGVHIGTTSEIGQAQIETRTKTTQQVAASMFDKATSLDDFNYDSLQAVLSSVEKHKEKNSWKYLPVTSQSMEKVIDVIPPDEFTTIFKRLLDIGVQFNYRLRNLENHMDRIFEEGNSEEVVFISTGHYSNKYLFTRVSPIEKEIILNQYSDNMVRRIIKFFNTESKRGTTDQRRKKSYEYLELLKEKTELQVNDEIDPDQKIYRKITLERQFLKNHIRYGTLFNKDMKKLDNGGNPIELQQAVDLLELELSRYQQVFYSISDLYKIHYMFLRMLIITYDASLELAISYVVTFFPKMSYTLESLELFSLIPQERKLALYRTVSDTKIKQDSLIVQDEENPSILSLIYRIICDSQLDPQSVARLHIIFNNESENNSELIPPYIHAKVTKVFDKYFKAQYSSKTAVKKPTIDLPLVDNKKATLVDSPASNETKTVNSQNIASASESKSLPHIRTPMESFSQSVSPTPQTIEMQVKNRVSTFLDFQSSILLNEPFVMTRQFERNCLENYDYLDNEQKHLILTADLMLASDPNWLTKPFNADQKALMLSLYPIELVEWILSYLFTLRVDKNHLTSKRSKIDEYYNILEMKFDSLSKELDELDLAKLKIRYDRLRLEVKLRKWQAFDMNSFNRLKNLNTDSVVPLVIDEFVVQTDKLFFELPMNDPFRVDDMIVRLVHDNYVSCCLQRLRGNIEWLFYYYGIFYPRSVRVFNQLGLSELFKVDYLKYKDIKVSRDLVVERVSFPKTFPSRLVYRKAMNIDMTSKTLINLLQKLIDNHSMFQTSNEQTKTSLINLFITKALNMGVETTEKVHDVLSKHQDSLGRFKSIEDEIILIQIVKQTTKFDELISEIKGKLNGKNVNISYEMTKYIVDNYDFSDKDALSKLEEAGVSLNLEDSEIWMKKFGHSDKSVLLKQMLKSIKV</sequence>
<gene>
    <name evidence="3" type="ORF">CANARDRAFT_29057</name>
</gene>
<feature type="coiled-coil region" evidence="1">
    <location>
        <begin position="624"/>
        <end position="656"/>
    </location>
</feature>
<keyword evidence="1" id="KW-0175">Coiled coil</keyword>
<organism evidence="3 4">
    <name type="scientific">[Candida] arabinofermentans NRRL YB-2248</name>
    <dbReference type="NCBI Taxonomy" id="983967"/>
    <lineage>
        <taxon>Eukaryota</taxon>
        <taxon>Fungi</taxon>
        <taxon>Dikarya</taxon>
        <taxon>Ascomycota</taxon>
        <taxon>Saccharomycotina</taxon>
        <taxon>Pichiomycetes</taxon>
        <taxon>Pichiales</taxon>
        <taxon>Pichiaceae</taxon>
        <taxon>Ogataea</taxon>
        <taxon>Ogataea/Candida clade</taxon>
    </lineage>
</organism>
<evidence type="ECO:0000313" key="4">
    <source>
        <dbReference type="Proteomes" id="UP000094801"/>
    </source>
</evidence>
<dbReference type="Proteomes" id="UP000094801">
    <property type="component" value="Unassembled WGS sequence"/>
</dbReference>
<evidence type="ECO:0000313" key="3">
    <source>
        <dbReference type="EMBL" id="ODV84518.1"/>
    </source>
</evidence>
<evidence type="ECO:0000256" key="1">
    <source>
        <dbReference type="SAM" id="Coils"/>
    </source>
</evidence>